<keyword evidence="6" id="KW-0614">Plasmid</keyword>
<dbReference type="PANTHER" id="PTHR30249">
    <property type="entry name" value="PUTATIVE SEROTONIN TRANSPORTER"/>
    <property type="match status" value="1"/>
</dbReference>
<dbReference type="KEGG" id="ipo:Ilyop_2105"/>
<sequence>MENLLNNPLFGVIISLGAFEIGKFIYSKTRMAIFNPLLISVTFIILVLLKFDIPFESYSQGGDIIVFFLGPATVVLAVPLYKQSELFKSYFVPIILGIIVGALVAMISVVLMGKLMGLNITLLRSFMPKSITTPIGIEVSKTLGGEPSITIMGILITGITGYIVAPAVCKLFRIKNYIARGVSIGAASHAIGTTKAIEMGEITGAMSSLAIVVTGLVTLILAPILAGIIL</sequence>
<dbReference type="EMBL" id="CP002282">
    <property type="protein sequence ID" value="ADO83871.1"/>
    <property type="molecule type" value="Genomic_DNA"/>
</dbReference>
<feature type="transmembrane region" description="Helical" evidence="5">
    <location>
        <begin position="149"/>
        <end position="172"/>
    </location>
</feature>
<evidence type="ECO:0000256" key="1">
    <source>
        <dbReference type="ARBA" id="ARBA00004141"/>
    </source>
</evidence>
<dbReference type="AlphaFoldDB" id="E3HBV9"/>
<evidence type="ECO:0000256" key="3">
    <source>
        <dbReference type="ARBA" id="ARBA00022989"/>
    </source>
</evidence>
<proteinExistence type="predicted"/>
<feature type="transmembrane region" description="Helical" evidence="5">
    <location>
        <begin position="209"/>
        <end position="229"/>
    </location>
</feature>
<keyword evidence="7" id="KW-1185">Reference proteome</keyword>
<dbReference type="RefSeq" id="WP_013388533.1">
    <property type="nucleotide sequence ID" value="NC_014633.1"/>
</dbReference>
<evidence type="ECO:0000256" key="4">
    <source>
        <dbReference type="ARBA" id="ARBA00023136"/>
    </source>
</evidence>
<dbReference type="HOGENOM" id="CLU_082099_1_0_0"/>
<name>E3HBV9_ILYPC</name>
<dbReference type="PANTHER" id="PTHR30249:SF0">
    <property type="entry name" value="PLASTIDAL GLYCOLATE_GLYCERATE TRANSLOCATOR 1, CHLOROPLASTIC"/>
    <property type="match status" value="1"/>
</dbReference>
<evidence type="ECO:0000313" key="7">
    <source>
        <dbReference type="Proteomes" id="UP000006875"/>
    </source>
</evidence>
<dbReference type="OrthoDB" id="9811701at2"/>
<feature type="transmembrane region" description="Helical" evidence="5">
    <location>
        <begin position="57"/>
        <end position="78"/>
    </location>
</feature>
<reference evidence="6 7" key="1">
    <citation type="journal article" date="2010" name="Stand. Genomic Sci.">
        <title>Complete genome sequence of Ilyobacter polytropus type strain (CuHbu1).</title>
        <authorList>
            <person name="Sikorski J."/>
            <person name="Chertkov O."/>
            <person name="Lapidus A."/>
            <person name="Nolan M."/>
            <person name="Lucas S."/>
            <person name="Del Rio T.G."/>
            <person name="Tice H."/>
            <person name="Cheng J.F."/>
            <person name="Tapia R."/>
            <person name="Han C."/>
            <person name="Goodwin L."/>
            <person name="Pitluck S."/>
            <person name="Liolios K."/>
            <person name="Ivanova N."/>
            <person name="Mavromatis K."/>
            <person name="Mikhailova N."/>
            <person name="Pati A."/>
            <person name="Chen A."/>
            <person name="Palaniappan K."/>
            <person name="Land M."/>
            <person name="Hauser L."/>
            <person name="Chang Y.J."/>
            <person name="Jeffries C.D."/>
            <person name="Brambilla E."/>
            <person name="Yasawong M."/>
            <person name="Rohde M."/>
            <person name="Pukall R."/>
            <person name="Spring S."/>
            <person name="Goker M."/>
            <person name="Woyke T."/>
            <person name="Bristow J."/>
            <person name="Eisen J.A."/>
            <person name="Markowitz V."/>
            <person name="Hugenholtz P."/>
            <person name="Kyrpides N.C."/>
            <person name="Klenk H.P."/>
        </authorList>
    </citation>
    <scope>NUCLEOTIDE SEQUENCE [LARGE SCALE GENOMIC DNA]</scope>
    <source>
        <strain evidence="7">ATCC 51220 / DSM 2926 / LMG 16218 / CuHBu1</strain>
        <plasmid evidence="7">pILYOP01</plasmid>
    </source>
</reference>
<dbReference type="GO" id="GO:0016020">
    <property type="term" value="C:membrane"/>
    <property type="evidence" value="ECO:0007669"/>
    <property type="project" value="UniProtKB-SubCell"/>
</dbReference>
<organism evidence="6 7">
    <name type="scientific">Ilyobacter polytropus (strain ATCC 51220 / DSM 2926 / LMG 16218 / CuHBu1)</name>
    <dbReference type="NCBI Taxonomy" id="572544"/>
    <lineage>
        <taxon>Bacteria</taxon>
        <taxon>Fusobacteriati</taxon>
        <taxon>Fusobacteriota</taxon>
        <taxon>Fusobacteriia</taxon>
        <taxon>Fusobacteriales</taxon>
        <taxon>Fusobacteriaceae</taxon>
        <taxon>Ilyobacter</taxon>
    </lineage>
</organism>
<feature type="transmembrane region" description="Helical" evidence="5">
    <location>
        <begin position="33"/>
        <end position="51"/>
    </location>
</feature>
<feature type="transmembrane region" description="Helical" evidence="5">
    <location>
        <begin position="6"/>
        <end position="26"/>
    </location>
</feature>
<protein>
    <submittedName>
        <fullName evidence="6">LrgB family protein</fullName>
    </submittedName>
</protein>
<feature type="transmembrane region" description="Helical" evidence="5">
    <location>
        <begin position="90"/>
        <end position="113"/>
    </location>
</feature>
<accession>E3HBV9</accession>
<gene>
    <name evidence="6" type="ordered locus">Ilyop_2105</name>
</gene>
<keyword evidence="3 5" id="KW-1133">Transmembrane helix</keyword>
<evidence type="ECO:0000256" key="2">
    <source>
        <dbReference type="ARBA" id="ARBA00022692"/>
    </source>
</evidence>
<geneLocation type="plasmid" evidence="6 7">
    <name>pILYOP01</name>
</geneLocation>
<comment type="subcellular location">
    <subcellularLocation>
        <location evidence="1">Membrane</location>
        <topology evidence="1">Multi-pass membrane protein</topology>
    </subcellularLocation>
</comment>
<evidence type="ECO:0000313" key="6">
    <source>
        <dbReference type="EMBL" id="ADO83871.1"/>
    </source>
</evidence>
<dbReference type="Proteomes" id="UP000006875">
    <property type="component" value="Plasmid pILYOP01"/>
</dbReference>
<keyword evidence="2 5" id="KW-0812">Transmembrane</keyword>
<keyword evidence="4 5" id="KW-0472">Membrane</keyword>
<dbReference type="InterPro" id="IPR007300">
    <property type="entry name" value="CidB/LrgB"/>
</dbReference>
<evidence type="ECO:0000256" key="5">
    <source>
        <dbReference type="SAM" id="Phobius"/>
    </source>
</evidence>
<dbReference type="Pfam" id="PF04172">
    <property type="entry name" value="LrgB"/>
    <property type="match status" value="1"/>
</dbReference>